<comment type="caution">
    <text evidence="1">The sequence shown here is derived from an EMBL/GenBank/DDBJ whole genome shotgun (WGS) entry which is preliminary data.</text>
</comment>
<name>A0ABD3N7E6_9STRA</name>
<dbReference type="AlphaFoldDB" id="A0ABD3N7E6"/>
<dbReference type="EMBL" id="JALLPJ020001290">
    <property type="protein sequence ID" value="KAL3771278.1"/>
    <property type="molecule type" value="Genomic_DNA"/>
</dbReference>
<reference evidence="1 2" key="1">
    <citation type="submission" date="2024-10" db="EMBL/GenBank/DDBJ databases">
        <title>Updated reference genomes for cyclostephanoid diatoms.</title>
        <authorList>
            <person name="Roberts W.R."/>
            <person name="Alverson A.J."/>
        </authorList>
    </citation>
    <scope>NUCLEOTIDE SEQUENCE [LARGE SCALE GENOMIC DNA]</scope>
    <source>
        <strain evidence="1 2">AJA010-31</strain>
    </source>
</reference>
<sequence>MKIQFISTVGVALLQAAPSLGHGVRNGHLAAEFDEFLQRARNNSSLKQCKKNCTRSYAKNTRAFNNCEQDCQTAYTDWDYFPTGGQCSKACKTNKDCQLGGFNPCGNCGQYVGTEMYQLCYAPNPNNEEEVVAYVQEEDEETLGFLEQGSYSCGQRCRQDSDCRRGGLVECGTCNLIHGTEGYKTCAPSPWNYFPDGGQCSNHCKTDSDCQKGGFNPCGSCGKYVGTLMYERCYAPQPYDDDYEEVAV</sequence>
<evidence type="ECO:0000313" key="2">
    <source>
        <dbReference type="Proteomes" id="UP001530400"/>
    </source>
</evidence>
<gene>
    <name evidence="1" type="ORF">ACHAWO_005935</name>
</gene>
<organism evidence="1 2">
    <name type="scientific">Cyclotella atomus</name>
    <dbReference type="NCBI Taxonomy" id="382360"/>
    <lineage>
        <taxon>Eukaryota</taxon>
        <taxon>Sar</taxon>
        <taxon>Stramenopiles</taxon>
        <taxon>Ochrophyta</taxon>
        <taxon>Bacillariophyta</taxon>
        <taxon>Coscinodiscophyceae</taxon>
        <taxon>Thalassiosirophycidae</taxon>
        <taxon>Stephanodiscales</taxon>
        <taxon>Stephanodiscaceae</taxon>
        <taxon>Cyclotella</taxon>
    </lineage>
</organism>
<dbReference type="Proteomes" id="UP001530400">
    <property type="component" value="Unassembled WGS sequence"/>
</dbReference>
<proteinExistence type="predicted"/>
<keyword evidence="2" id="KW-1185">Reference proteome</keyword>
<accession>A0ABD3N7E6</accession>
<evidence type="ECO:0000313" key="1">
    <source>
        <dbReference type="EMBL" id="KAL3771278.1"/>
    </source>
</evidence>
<protein>
    <submittedName>
        <fullName evidence="1">Uncharacterized protein</fullName>
    </submittedName>
</protein>